<dbReference type="EMBL" id="MFEY01000004">
    <property type="protein sequence ID" value="OGE90624.1"/>
    <property type="molecule type" value="Genomic_DNA"/>
</dbReference>
<dbReference type="InterPro" id="IPR023365">
    <property type="entry name" value="Sortase_dom-sf"/>
</dbReference>
<evidence type="ECO:0000313" key="3">
    <source>
        <dbReference type="Proteomes" id="UP000177682"/>
    </source>
</evidence>
<accession>A0A1F5PLE8</accession>
<organism evidence="2 3">
    <name type="scientific">Candidatus Doudnabacteria bacterium RIFCSPHIGHO2_12_FULL_48_16</name>
    <dbReference type="NCBI Taxonomy" id="1817838"/>
    <lineage>
        <taxon>Bacteria</taxon>
        <taxon>Candidatus Doudnaibacteriota</taxon>
    </lineage>
</organism>
<sequence length="268" mass="29860">MQLGDQEAQYYAWISGYYFMVNDQKMLEPNNDIDKDGLSNMQEFIMRTNPTLADSDRDNYPDGVEVINDKNPWGAGVMTETQKKLAASIDTNIVANRIAYSAAVSGQTASGTVSGANTFKYDLSRPGKLSVPRLNLQVPLVWSKDPSEFESDLSRGVIHYPGTALPGERGTIYVSGHSSDYFWKKDPYSQVFTKINYLTAGDDIFVEVYGLDSKTYTYRYQVVGSGIYKPDDQLQFIDNSVNKLNLSTCWPIGTSQDRLVVSATEVAL</sequence>
<reference evidence="2 3" key="1">
    <citation type="journal article" date="2016" name="Nat. Commun.">
        <title>Thousands of microbial genomes shed light on interconnected biogeochemical processes in an aquifer system.</title>
        <authorList>
            <person name="Anantharaman K."/>
            <person name="Brown C.T."/>
            <person name="Hug L.A."/>
            <person name="Sharon I."/>
            <person name="Castelle C.J."/>
            <person name="Probst A.J."/>
            <person name="Thomas B.C."/>
            <person name="Singh A."/>
            <person name="Wilkins M.J."/>
            <person name="Karaoz U."/>
            <person name="Brodie E.L."/>
            <person name="Williams K.H."/>
            <person name="Hubbard S.S."/>
            <person name="Banfield J.F."/>
        </authorList>
    </citation>
    <scope>NUCLEOTIDE SEQUENCE [LARGE SCALE GENOMIC DNA]</scope>
</reference>
<dbReference type="GO" id="GO:0016787">
    <property type="term" value="F:hydrolase activity"/>
    <property type="evidence" value="ECO:0007669"/>
    <property type="project" value="UniProtKB-KW"/>
</dbReference>
<name>A0A1F5PLE8_9BACT</name>
<evidence type="ECO:0000313" key="2">
    <source>
        <dbReference type="EMBL" id="OGE90624.1"/>
    </source>
</evidence>
<proteinExistence type="predicted"/>
<dbReference type="Pfam" id="PF04203">
    <property type="entry name" value="Sortase"/>
    <property type="match status" value="1"/>
</dbReference>
<dbReference type="AlphaFoldDB" id="A0A1F5PLE8"/>
<keyword evidence="1" id="KW-0378">Hydrolase</keyword>
<evidence type="ECO:0008006" key="4">
    <source>
        <dbReference type="Google" id="ProtNLM"/>
    </source>
</evidence>
<dbReference type="Proteomes" id="UP000177682">
    <property type="component" value="Unassembled WGS sequence"/>
</dbReference>
<gene>
    <name evidence="2" type="ORF">A3E29_00625</name>
</gene>
<comment type="caution">
    <text evidence="2">The sequence shown here is derived from an EMBL/GenBank/DDBJ whole genome shotgun (WGS) entry which is preliminary data.</text>
</comment>
<dbReference type="InterPro" id="IPR005754">
    <property type="entry name" value="Sortase"/>
</dbReference>
<protein>
    <recommendedName>
        <fullName evidence="4">Sortase</fullName>
    </recommendedName>
</protein>
<dbReference type="SUPFAM" id="SSF63817">
    <property type="entry name" value="Sortase"/>
    <property type="match status" value="1"/>
</dbReference>
<dbReference type="Gene3D" id="2.40.260.10">
    <property type="entry name" value="Sortase"/>
    <property type="match status" value="1"/>
</dbReference>
<evidence type="ECO:0000256" key="1">
    <source>
        <dbReference type="ARBA" id="ARBA00022801"/>
    </source>
</evidence>